<name>A0A8I2YVK8_9AGAM</name>
<dbReference type="EMBL" id="JAGFBS010000003">
    <property type="protein sequence ID" value="KAG6380274.1"/>
    <property type="molecule type" value="Genomic_DNA"/>
</dbReference>
<accession>A0A8I2YVK8</accession>
<reference evidence="2" key="1">
    <citation type="submission" date="2021-03" db="EMBL/GenBank/DDBJ databases">
        <title>Evolutionary innovations through gain and loss of genes in the ectomycorrhizal Boletales.</title>
        <authorList>
            <person name="Wu G."/>
            <person name="Miyauchi S."/>
            <person name="Morin E."/>
            <person name="Yang Z.-L."/>
            <person name="Xu J."/>
            <person name="Martin F.M."/>
        </authorList>
    </citation>
    <scope>NUCLEOTIDE SEQUENCE</scope>
    <source>
        <strain evidence="2">BR01</strain>
    </source>
</reference>
<evidence type="ECO:0000256" key="1">
    <source>
        <dbReference type="SAM" id="MobiDB-lite"/>
    </source>
</evidence>
<dbReference type="Proteomes" id="UP000683000">
    <property type="component" value="Unassembled WGS sequence"/>
</dbReference>
<protein>
    <submittedName>
        <fullName evidence="2">Uncharacterized protein</fullName>
    </submittedName>
</protein>
<evidence type="ECO:0000313" key="3">
    <source>
        <dbReference type="Proteomes" id="UP000683000"/>
    </source>
</evidence>
<sequence length="140" mass="15202">MLQDTCQQLRNQQVAQEQLVKALQDRLVATEQGLETLGHVLHQVWPQVGQEGSSISSLQFPSAVGREDAGVPSQPQTPQRAVSPAHDPSSPTPRAITSAHNRRVPTSSPPPLYLGLATPSAPLRPSPFLTPAAKHWAQRW</sequence>
<feature type="region of interest" description="Disordered" evidence="1">
    <location>
        <begin position="55"/>
        <end position="128"/>
    </location>
</feature>
<keyword evidence="3" id="KW-1185">Reference proteome</keyword>
<dbReference type="AlphaFoldDB" id="A0A8I2YVK8"/>
<proteinExistence type="predicted"/>
<evidence type="ECO:0000313" key="2">
    <source>
        <dbReference type="EMBL" id="KAG6380274.1"/>
    </source>
</evidence>
<organism evidence="2 3">
    <name type="scientific">Boletus reticuloceps</name>
    <dbReference type="NCBI Taxonomy" id="495285"/>
    <lineage>
        <taxon>Eukaryota</taxon>
        <taxon>Fungi</taxon>
        <taxon>Dikarya</taxon>
        <taxon>Basidiomycota</taxon>
        <taxon>Agaricomycotina</taxon>
        <taxon>Agaricomycetes</taxon>
        <taxon>Agaricomycetidae</taxon>
        <taxon>Boletales</taxon>
        <taxon>Boletineae</taxon>
        <taxon>Boletaceae</taxon>
        <taxon>Boletoideae</taxon>
        <taxon>Boletus</taxon>
    </lineage>
</organism>
<comment type="caution">
    <text evidence="2">The sequence shown here is derived from an EMBL/GenBank/DDBJ whole genome shotgun (WGS) entry which is preliminary data.</text>
</comment>
<gene>
    <name evidence="2" type="ORF">JVT61DRAFT_8372</name>
</gene>